<dbReference type="Proteomes" id="UP000325577">
    <property type="component" value="Linkage Group LG21"/>
</dbReference>
<keyword evidence="2" id="KW-0833">Ubl conjugation pathway</keyword>
<evidence type="ECO:0000256" key="1">
    <source>
        <dbReference type="ARBA" id="ARBA00022679"/>
    </source>
</evidence>
<dbReference type="Gene3D" id="3.10.110.10">
    <property type="entry name" value="Ubiquitin Conjugating Enzyme"/>
    <property type="match status" value="1"/>
</dbReference>
<dbReference type="PROSITE" id="PS50127">
    <property type="entry name" value="UBC_2"/>
    <property type="match status" value="1"/>
</dbReference>
<feature type="compositionally biased region" description="Basic residues" evidence="3">
    <location>
        <begin position="371"/>
        <end position="384"/>
    </location>
</feature>
<accession>A0A5J5AA05</accession>
<feature type="region of interest" description="Disordered" evidence="3">
    <location>
        <begin position="350"/>
        <end position="427"/>
    </location>
</feature>
<dbReference type="SUPFAM" id="SSF54495">
    <property type="entry name" value="UBC-like"/>
    <property type="match status" value="1"/>
</dbReference>
<keyword evidence="6" id="KW-1185">Reference proteome</keyword>
<dbReference type="SMART" id="SM00212">
    <property type="entry name" value="UBCc"/>
    <property type="match status" value="1"/>
</dbReference>
<gene>
    <name evidence="5" type="ORF">F0562_034925</name>
</gene>
<feature type="compositionally biased region" description="Gly residues" evidence="3">
    <location>
        <begin position="408"/>
        <end position="426"/>
    </location>
</feature>
<dbReference type="PANTHER" id="PTHR46116:SF19">
    <property type="entry name" value="UBIQUITIN-CONJUGATING ENZYME FAMILY PROTEIN"/>
    <property type="match status" value="1"/>
</dbReference>
<dbReference type="FunFam" id="3.10.110.10:FF:000133">
    <property type="entry name" value="Putative ubiquitin-conjugating enzyme E2 38"/>
    <property type="match status" value="1"/>
</dbReference>
<dbReference type="GO" id="GO:0061631">
    <property type="term" value="F:ubiquitin conjugating enzyme activity"/>
    <property type="evidence" value="ECO:0007669"/>
    <property type="project" value="TreeGrafter"/>
</dbReference>
<evidence type="ECO:0000256" key="3">
    <source>
        <dbReference type="SAM" id="MobiDB-lite"/>
    </source>
</evidence>
<evidence type="ECO:0000313" key="5">
    <source>
        <dbReference type="EMBL" id="KAA8527360.1"/>
    </source>
</evidence>
<feature type="compositionally biased region" description="Polar residues" evidence="3">
    <location>
        <begin position="350"/>
        <end position="370"/>
    </location>
</feature>
<evidence type="ECO:0000313" key="6">
    <source>
        <dbReference type="Proteomes" id="UP000325577"/>
    </source>
</evidence>
<evidence type="ECO:0000259" key="4">
    <source>
        <dbReference type="PROSITE" id="PS50127"/>
    </source>
</evidence>
<proteinExistence type="predicted"/>
<sequence length="468" mass="51396">MAVCANSGTQNEEIKEVTTKQFRRFDVVTDDSDHLYRNHNQTNKNKDGDYFTNASSGVHKKIMKEWKVLEENLPELIYVRVYERRIDLLRAAIVGPAGTPYHDGLFFFDLAFPPDYPSSPPQVRYWSFGLRLNPNLYTNGLVCLSLLNTWHGKKNERWNPSESTVLQLLLSVQGLVLNEKPYFNIPGIAAFPGQGKKSMAYNDNVFILSCKTMVYLLRRTPKNFEDLVHSHFRDRAHDILTACNAFMDGRARVGHTTDNGSISSSSWSSVSVSSKFKAAMKSWYPQMVVALGRTGASLESFLELRVEKETALSKQVKKEKNKSKTASFNPLVIKKWVKKVIGESHSSPRSKLTQFLTSPQHTSFPSFSHRPTSRPHRISHHHKRITSENITLSTGGGGDVGGRRDVAGGVGLDGGGEDAGGGGDAAGGDDVVLVGGGDAASDVGIGDAPGGADDIVSPVLLLFLCLDL</sequence>
<dbReference type="PANTHER" id="PTHR46116">
    <property type="entry name" value="(E3-INDEPENDENT) E2 UBIQUITIN-CONJUGATING ENZYME"/>
    <property type="match status" value="1"/>
</dbReference>
<protein>
    <recommendedName>
        <fullName evidence="4">UBC core domain-containing protein</fullName>
    </recommendedName>
</protein>
<dbReference type="EMBL" id="CM018045">
    <property type="protein sequence ID" value="KAA8527360.1"/>
    <property type="molecule type" value="Genomic_DNA"/>
</dbReference>
<dbReference type="Pfam" id="PF00179">
    <property type="entry name" value="UQ_con"/>
    <property type="match status" value="1"/>
</dbReference>
<dbReference type="InterPro" id="IPR016135">
    <property type="entry name" value="UBQ-conjugating_enzyme/RWD"/>
</dbReference>
<feature type="domain" description="UBC core" evidence="4">
    <location>
        <begin position="57"/>
        <end position="214"/>
    </location>
</feature>
<evidence type="ECO:0000256" key="2">
    <source>
        <dbReference type="ARBA" id="ARBA00022786"/>
    </source>
</evidence>
<dbReference type="OrthoDB" id="47801at2759"/>
<reference evidence="5 6" key="1">
    <citation type="submission" date="2019-09" db="EMBL/GenBank/DDBJ databases">
        <title>A chromosome-level genome assembly of the Chinese tupelo Nyssa sinensis.</title>
        <authorList>
            <person name="Yang X."/>
            <person name="Kang M."/>
            <person name="Yang Y."/>
            <person name="Xiong H."/>
            <person name="Wang M."/>
            <person name="Zhang Z."/>
            <person name="Wang Z."/>
            <person name="Wu H."/>
            <person name="Ma T."/>
            <person name="Liu J."/>
            <person name="Xi Z."/>
        </authorList>
    </citation>
    <scope>NUCLEOTIDE SEQUENCE [LARGE SCALE GENOMIC DNA]</scope>
    <source>
        <strain evidence="5">J267</strain>
        <tissue evidence="5">Leaf</tissue>
    </source>
</reference>
<organism evidence="5 6">
    <name type="scientific">Nyssa sinensis</name>
    <dbReference type="NCBI Taxonomy" id="561372"/>
    <lineage>
        <taxon>Eukaryota</taxon>
        <taxon>Viridiplantae</taxon>
        <taxon>Streptophyta</taxon>
        <taxon>Embryophyta</taxon>
        <taxon>Tracheophyta</taxon>
        <taxon>Spermatophyta</taxon>
        <taxon>Magnoliopsida</taxon>
        <taxon>eudicotyledons</taxon>
        <taxon>Gunneridae</taxon>
        <taxon>Pentapetalae</taxon>
        <taxon>asterids</taxon>
        <taxon>Cornales</taxon>
        <taxon>Nyssaceae</taxon>
        <taxon>Nyssa</taxon>
    </lineage>
</organism>
<name>A0A5J5AA05_9ASTE</name>
<dbReference type="AlphaFoldDB" id="A0A5J5AA05"/>
<dbReference type="InterPro" id="IPR000608">
    <property type="entry name" value="UBC"/>
</dbReference>
<dbReference type="CDD" id="cd23837">
    <property type="entry name" value="UBCc_UBE2O"/>
    <property type="match status" value="1"/>
</dbReference>
<keyword evidence="1" id="KW-0808">Transferase</keyword>